<evidence type="ECO:0000256" key="3">
    <source>
        <dbReference type="ARBA" id="ARBA00022723"/>
    </source>
</evidence>
<keyword evidence="4" id="KW-0249">Electron transport</keyword>
<keyword evidence="5 6" id="KW-0408">Iron</keyword>
<evidence type="ECO:0000259" key="7">
    <source>
        <dbReference type="PROSITE" id="PS51007"/>
    </source>
</evidence>
<dbReference type="Proteomes" id="UP001320898">
    <property type="component" value="Unassembled WGS sequence"/>
</dbReference>
<evidence type="ECO:0000256" key="2">
    <source>
        <dbReference type="ARBA" id="ARBA00022617"/>
    </source>
</evidence>
<proteinExistence type="predicted"/>
<sequence>MIIRLAIFAVFSLFFGSVSGNLALAGGDAGKGQDLFHTCAACHQIGNGARNDVGPVLNNIIGRRAASRDGFVYSRAMKEKGADGLVWTEQTLDAYLANPRNYVRGTRMAYAGLHDDVAREDLIAFLKTLKFDGPAETKILK</sequence>
<dbReference type="SUPFAM" id="SSF46626">
    <property type="entry name" value="Cytochrome c"/>
    <property type="match status" value="1"/>
</dbReference>
<evidence type="ECO:0000256" key="1">
    <source>
        <dbReference type="ARBA" id="ARBA00022448"/>
    </source>
</evidence>
<dbReference type="InterPro" id="IPR002327">
    <property type="entry name" value="Cyt_c_1A/1B"/>
</dbReference>
<dbReference type="AlphaFoldDB" id="A0AAW5QQR7"/>
<dbReference type="InterPro" id="IPR009056">
    <property type="entry name" value="Cyt_c-like_dom"/>
</dbReference>
<accession>A0AAW5QQR7</accession>
<dbReference type="PANTHER" id="PTHR11961">
    <property type="entry name" value="CYTOCHROME C"/>
    <property type="match status" value="1"/>
</dbReference>
<dbReference type="GO" id="GO:0046872">
    <property type="term" value="F:metal ion binding"/>
    <property type="evidence" value="ECO:0007669"/>
    <property type="project" value="UniProtKB-KW"/>
</dbReference>
<evidence type="ECO:0000256" key="6">
    <source>
        <dbReference type="PROSITE-ProRule" id="PRU00433"/>
    </source>
</evidence>
<dbReference type="Pfam" id="PF00034">
    <property type="entry name" value="Cytochrom_C"/>
    <property type="match status" value="1"/>
</dbReference>
<name>A0AAW5QQR7_9HYPH</name>
<evidence type="ECO:0000256" key="5">
    <source>
        <dbReference type="ARBA" id="ARBA00023004"/>
    </source>
</evidence>
<dbReference type="InterPro" id="IPR036909">
    <property type="entry name" value="Cyt_c-like_dom_sf"/>
</dbReference>
<protein>
    <submittedName>
        <fullName evidence="8">Cytochrome c family protein</fullName>
    </submittedName>
</protein>
<dbReference type="GO" id="GO:0020037">
    <property type="term" value="F:heme binding"/>
    <property type="evidence" value="ECO:0007669"/>
    <property type="project" value="InterPro"/>
</dbReference>
<evidence type="ECO:0000256" key="4">
    <source>
        <dbReference type="ARBA" id="ARBA00022982"/>
    </source>
</evidence>
<keyword evidence="2 6" id="KW-0349">Heme</keyword>
<dbReference type="EMBL" id="JALIDZ010000001">
    <property type="protein sequence ID" value="MCT8970431.1"/>
    <property type="molecule type" value="Genomic_DNA"/>
</dbReference>
<feature type="domain" description="Cytochrome c" evidence="7">
    <location>
        <begin position="27"/>
        <end position="130"/>
    </location>
</feature>
<keyword evidence="1" id="KW-0813">Transport</keyword>
<organism evidence="8 9">
    <name type="scientific">Microbaculum marinisediminis</name>
    <dbReference type="NCBI Taxonomy" id="2931392"/>
    <lineage>
        <taxon>Bacteria</taxon>
        <taxon>Pseudomonadati</taxon>
        <taxon>Pseudomonadota</taxon>
        <taxon>Alphaproteobacteria</taxon>
        <taxon>Hyphomicrobiales</taxon>
        <taxon>Tepidamorphaceae</taxon>
        <taxon>Microbaculum</taxon>
    </lineage>
</organism>
<dbReference type="RefSeq" id="WP_261613998.1">
    <property type="nucleotide sequence ID" value="NZ_JALIDZ010000001.1"/>
</dbReference>
<dbReference type="PRINTS" id="PR00604">
    <property type="entry name" value="CYTCHRMECIAB"/>
</dbReference>
<dbReference type="Gene3D" id="1.10.760.10">
    <property type="entry name" value="Cytochrome c-like domain"/>
    <property type="match status" value="1"/>
</dbReference>
<dbReference type="PROSITE" id="PS51007">
    <property type="entry name" value="CYTC"/>
    <property type="match status" value="1"/>
</dbReference>
<evidence type="ECO:0000313" key="9">
    <source>
        <dbReference type="Proteomes" id="UP001320898"/>
    </source>
</evidence>
<reference evidence="8 9" key="1">
    <citation type="submission" date="2022-04" db="EMBL/GenBank/DDBJ databases">
        <authorList>
            <person name="Ye Y.-Q."/>
            <person name="Du Z.-J."/>
        </authorList>
    </citation>
    <scope>NUCLEOTIDE SEQUENCE [LARGE SCALE GENOMIC DNA]</scope>
    <source>
        <strain evidence="8 9">A6E488</strain>
    </source>
</reference>
<keyword evidence="3 6" id="KW-0479">Metal-binding</keyword>
<gene>
    <name evidence="8" type="ORF">MUB46_01020</name>
</gene>
<comment type="caution">
    <text evidence="8">The sequence shown here is derived from an EMBL/GenBank/DDBJ whole genome shotgun (WGS) entry which is preliminary data.</text>
</comment>
<keyword evidence="9" id="KW-1185">Reference proteome</keyword>
<dbReference type="GO" id="GO:0009055">
    <property type="term" value="F:electron transfer activity"/>
    <property type="evidence" value="ECO:0007669"/>
    <property type="project" value="InterPro"/>
</dbReference>
<evidence type="ECO:0000313" key="8">
    <source>
        <dbReference type="EMBL" id="MCT8970431.1"/>
    </source>
</evidence>